<evidence type="ECO:0000313" key="1">
    <source>
        <dbReference type="EMBL" id="KAG5304262.1"/>
    </source>
</evidence>
<gene>
    <name evidence="1" type="ORF">I7I52_02528</name>
</gene>
<comment type="caution">
    <text evidence="1">The sequence shown here is derived from an EMBL/GenBank/DDBJ whole genome shotgun (WGS) entry which is preliminary data.</text>
</comment>
<proteinExistence type="predicted"/>
<accession>A0A8H8D831</accession>
<organism evidence="1 2">
    <name type="scientific">Ajellomyces capsulatus</name>
    <name type="common">Darling's disease fungus</name>
    <name type="synonym">Histoplasma capsulatum</name>
    <dbReference type="NCBI Taxonomy" id="5037"/>
    <lineage>
        <taxon>Eukaryota</taxon>
        <taxon>Fungi</taxon>
        <taxon>Dikarya</taxon>
        <taxon>Ascomycota</taxon>
        <taxon>Pezizomycotina</taxon>
        <taxon>Eurotiomycetes</taxon>
        <taxon>Eurotiomycetidae</taxon>
        <taxon>Onygenales</taxon>
        <taxon>Ajellomycetaceae</taxon>
        <taxon>Histoplasma</taxon>
    </lineage>
</organism>
<dbReference type="Proteomes" id="UP000670092">
    <property type="component" value="Unassembled WGS sequence"/>
</dbReference>
<dbReference type="EMBL" id="JAEVHI010000001">
    <property type="protein sequence ID" value="KAG5304262.1"/>
    <property type="molecule type" value="Genomic_DNA"/>
</dbReference>
<reference evidence="1 2" key="1">
    <citation type="submission" date="2021-01" db="EMBL/GenBank/DDBJ databases">
        <title>Chromosome-level genome assembly of a human fungal pathogen reveals clustering of transcriptionally co-regulated genes.</title>
        <authorList>
            <person name="Voorhies M."/>
            <person name="Cohen S."/>
            <person name="Shea T.P."/>
            <person name="Petrus S."/>
            <person name="Munoz J.F."/>
            <person name="Poplawski S."/>
            <person name="Goldman W.E."/>
            <person name="Michael T."/>
            <person name="Cuomo C.A."/>
            <person name="Sil A."/>
            <person name="Beyhan S."/>
        </authorList>
    </citation>
    <scope>NUCLEOTIDE SEQUENCE [LARGE SCALE GENOMIC DNA]</scope>
    <source>
        <strain evidence="1 2">G184AR</strain>
    </source>
</reference>
<evidence type="ECO:0000313" key="2">
    <source>
        <dbReference type="Proteomes" id="UP000670092"/>
    </source>
</evidence>
<name>A0A8H8D831_AJECA</name>
<dbReference type="VEuPathDB" id="FungiDB:I7I52_02528"/>
<protein>
    <submittedName>
        <fullName evidence="1">DEAD-box protein</fullName>
    </submittedName>
</protein>
<dbReference type="AlphaFoldDB" id="A0A8H8D831"/>
<sequence length="61" mass="6790">MAVVQRVNSALNSRKDAMSSSGHQGVFLTSWRSRTSFLFIVSSTPLLTKRMKCFTLIGKPN</sequence>